<evidence type="ECO:0000313" key="9">
    <source>
        <dbReference type="EMBL" id="NML72841.1"/>
    </source>
</evidence>
<protein>
    <recommendedName>
        <fullName evidence="2 5">acid phosphatase</fullName>
        <ecNumber evidence="2 5">3.1.3.2</ecNumber>
    </recommendedName>
</protein>
<comment type="catalytic activity">
    <reaction evidence="1 5">
        <text>a phosphate monoester + H2O = an alcohol + phosphate</text>
        <dbReference type="Rhea" id="RHEA:15017"/>
        <dbReference type="ChEBI" id="CHEBI:15377"/>
        <dbReference type="ChEBI" id="CHEBI:30879"/>
        <dbReference type="ChEBI" id="CHEBI:43474"/>
        <dbReference type="ChEBI" id="CHEBI:67140"/>
        <dbReference type="EC" id="3.1.3.2"/>
    </reaction>
</comment>
<proteinExistence type="predicted"/>
<dbReference type="InterPro" id="IPR004843">
    <property type="entry name" value="Calcineurin-like_PHP"/>
</dbReference>
<feature type="binding site" evidence="6">
    <location>
        <position position="232"/>
    </location>
    <ligand>
        <name>Fe cation</name>
        <dbReference type="ChEBI" id="CHEBI:24875"/>
        <label>2</label>
    </ligand>
</feature>
<keyword evidence="6" id="KW-0479">Metal-binding</keyword>
<dbReference type="RefSeq" id="WP_169586663.1">
    <property type="nucleotide sequence ID" value="NZ_JABBGK010000001.1"/>
</dbReference>
<dbReference type="EMBL" id="JABBGK010000001">
    <property type="protein sequence ID" value="NML72841.1"/>
    <property type="molecule type" value="Genomic_DNA"/>
</dbReference>
<feature type="binding site" evidence="6">
    <location>
        <position position="73"/>
    </location>
    <ligand>
        <name>Fe cation</name>
        <dbReference type="ChEBI" id="CHEBI:24875"/>
        <label>1</label>
    </ligand>
</feature>
<reference evidence="9 10" key="1">
    <citation type="submission" date="2020-04" db="EMBL/GenBank/DDBJ databases">
        <title>Rhizobium sp. S-51 isolated from soil.</title>
        <authorList>
            <person name="Dahal R.H."/>
        </authorList>
    </citation>
    <scope>NUCLEOTIDE SEQUENCE [LARGE SCALE GENOMIC DNA]</scope>
    <source>
        <strain evidence="9 10">S-51</strain>
    </source>
</reference>
<feature type="binding site" evidence="6">
    <location>
        <position position="73"/>
    </location>
    <ligand>
        <name>Fe cation</name>
        <dbReference type="ChEBI" id="CHEBI:24875"/>
        <label>2</label>
    </ligand>
</feature>
<keyword evidence="5 6" id="KW-0408">Iron</keyword>
<dbReference type="InterPro" id="IPR051558">
    <property type="entry name" value="Metallophosphoesterase_PAP"/>
</dbReference>
<dbReference type="Proteomes" id="UP000541470">
    <property type="component" value="Unassembled WGS sequence"/>
</dbReference>
<evidence type="ECO:0000256" key="5">
    <source>
        <dbReference type="PIRNR" id="PIRNR000898"/>
    </source>
</evidence>
<keyword evidence="4 5" id="KW-0378">Hydrolase</keyword>
<feature type="domain" description="Calcineurin-like phosphoesterase" evidence="8">
    <location>
        <begin position="33"/>
        <end position="235"/>
    </location>
</feature>
<evidence type="ECO:0000256" key="3">
    <source>
        <dbReference type="ARBA" id="ARBA00022729"/>
    </source>
</evidence>
<feature type="binding site" evidence="6">
    <location>
        <position position="234"/>
    </location>
    <ligand>
        <name>Fe cation</name>
        <dbReference type="ChEBI" id="CHEBI:24875"/>
        <label>1</label>
    </ligand>
</feature>
<feature type="binding site" evidence="6">
    <location>
        <position position="197"/>
    </location>
    <ligand>
        <name>Fe cation</name>
        <dbReference type="ChEBI" id="CHEBI:24875"/>
        <label>2</label>
    </ligand>
</feature>
<dbReference type="InterPro" id="IPR024927">
    <property type="entry name" value="Acid_PPase"/>
</dbReference>
<keyword evidence="10" id="KW-1185">Reference proteome</keyword>
<evidence type="ECO:0000259" key="8">
    <source>
        <dbReference type="Pfam" id="PF00149"/>
    </source>
</evidence>
<evidence type="ECO:0000256" key="7">
    <source>
        <dbReference type="SAM" id="SignalP"/>
    </source>
</evidence>
<keyword evidence="3 7" id="KW-0732">Signal</keyword>
<evidence type="ECO:0000256" key="1">
    <source>
        <dbReference type="ARBA" id="ARBA00000032"/>
    </source>
</evidence>
<dbReference type="EC" id="3.1.3.2" evidence="2 5"/>
<dbReference type="InterPro" id="IPR029052">
    <property type="entry name" value="Metallo-depent_PP-like"/>
</dbReference>
<dbReference type="Pfam" id="PF00149">
    <property type="entry name" value="Metallophos"/>
    <property type="match status" value="1"/>
</dbReference>
<organism evidence="9 10">
    <name type="scientific">Rhizobium terricola</name>
    <dbReference type="NCBI Taxonomy" id="2728849"/>
    <lineage>
        <taxon>Bacteria</taxon>
        <taxon>Pseudomonadati</taxon>
        <taxon>Pseudomonadota</taxon>
        <taxon>Alphaproteobacteria</taxon>
        <taxon>Hyphomicrobiales</taxon>
        <taxon>Rhizobiaceae</taxon>
        <taxon>Rhizobium/Agrobacterium group</taxon>
        <taxon>Rhizobium</taxon>
    </lineage>
</organism>
<evidence type="ECO:0000256" key="6">
    <source>
        <dbReference type="PIRSR" id="PIRSR000898-1"/>
    </source>
</evidence>
<gene>
    <name evidence="9" type="ORF">HHL25_01755</name>
</gene>
<evidence type="ECO:0000256" key="2">
    <source>
        <dbReference type="ARBA" id="ARBA00012646"/>
    </source>
</evidence>
<feature type="signal peptide" evidence="7">
    <location>
        <begin position="1"/>
        <end position="26"/>
    </location>
</feature>
<dbReference type="PANTHER" id="PTHR10161:SF14">
    <property type="entry name" value="TARTRATE-RESISTANT ACID PHOSPHATASE TYPE 5"/>
    <property type="match status" value="1"/>
</dbReference>
<evidence type="ECO:0000313" key="10">
    <source>
        <dbReference type="Proteomes" id="UP000541470"/>
    </source>
</evidence>
<comment type="caution">
    <text evidence="9">The sequence shown here is derived from an EMBL/GenBank/DDBJ whole genome shotgun (WGS) entry which is preliminary data.</text>
</comment>
<dbReference type="PANTHER" id="PTHR10161">
    <property type="entry name" value="TARTRATE-RESISTANT ACID PHOSPHATASE TYPE 5"/>
    <property type="match status" value="1"/>
</dbReference>
<feature type="binding site" evidence="6">
    <location>
        <position position="111"/>
    </location>
    <ligand>
        <name>Fe cation</name>
        <dbReference type="ChEBI" id="CHEBI:24875"/>
        <label>2</label>
    </ligand>
</feature>
<dbReference type="GO" id="GO:0046872">
    <property type="term" value="F:metal ion binding"/>
    <property type="evidence" value="ECO:0007669"/>
    <property type="project" value="UniProtKB-KW"/>
</dbReference>
<dbReference type="SUPFAM" id="SSF56300">
    <property type="entry name" value="Metallo-dependent phosphatases"/>
    <property type="match status" value="1"/>
</dbReference>
<accession>A0A7Y0FUK5</accession>
<name>A0A7Y0FUK5_9HYPH</name>
<comment type="cofactor">
    <cofactor evidence="6">
        <name>Fe cation</name>
        <dbReference type="ChEBI" id="CHEBI:24875"/>
    </cofactor>
    <text evidence="6">Binds 2 iron ions per subunit.</text>
</comment>
<dbReference type="PIRSF" id="PIRSF000898">
    <property type="entry name" value="Acid_Ptase_5"/>
    <property type="match status" value="1"/>
</dbReference>
<dbReference type="PROSITE" id="PS51318">
    <property type="entry name" value="TAT"/>
    <property type="match status" value="1"/>
</dbReference>
<dbReference type="GO" id="GO:0003993">
    <property type="term" value="F:acid phosphatase activity"/>
    <property type="evidence" value="ECO:0007669"/>
    <property type="project" value="UniProtKB-UniRule"/>
</dbReference>
<sequence length="302" mass="33413">MHHTRRDFLEGILASLALGVAAPASAAGSAPLSFLVIGDWGDAGSRETASDVATAMGKIGEKHAVSFVVSTGDNFYERGVSSVTDPLWQKAFEDIYTAPALQVPWYVVLGNHDYSGNTDAQLAYTRKNKRWTMPARYYKISKALPGSAADFFFLDTQHLKRDDWFGRLFSEKPDEQLTWLEAELAASTARWKIVVGHHPVFSGGEHGDNDEMIRKLKPLLDRYGVAMYLCGHDHDLEALQSEMVAYFVSGSGSRTRPMRWHEKSLFASPGPGFLLVELKAKDGTASFFDDKAALLYSRDLGI</sequence>
<dbReference type="InterPro" id="IPR006311">
    <property type="entry name" value="TAT_signal"/>
</dbReference>
<dbReference type="CDD" id="cd07378">
    <property type="entry name" value="MPP_ACP5"/>
    <property type="match status" value="1"/>
</dbReference>
<feature type="binding site" evidence="6">
    <location>
        <position position="39"/>
    </location>
    <ligand>
        <name>Fe cation</name>
        <dbReference type="ChEBI" id="CHEBI:24875"/>
        <label>1</label>
    </ligand>
</feature>
<dbReference type="AlphaFoldDB" id="A0A7Y0FUK5"/>
<evidence type="ECO:0000256" key="4">
    <source>
        <dbReference type="ARBA" id="ARBA00022801"/>
    </source>
</evidence>
<dbReference type="Gene3D" id="3.60.21.10">
    <property type="match status" value="1"/>
</dbReference>
<feature type="chain" id="PRO_5031140405" description="acid phosphatase" evidence="7">
    <location>
        <begin position="27"/>
        <end position="302"/>
    </location>
</feature>
<feature type="binding site" evidence="6">
    <location>
        <position position="76"/>
    </location>
    <ligand>
        <name>Fe cation</name>
        <dbReference type="ChEBI" id="CHEBI:24875"/>
        <label>1</label>
    </ligand>
</feature>